<dbReference type="EMBL" id="AY034425">
    <property type="protein sequence ID" value="AAK60441.1"/>
    <property type="molecule type" value="Genomic_RNA"/>
</dbReference>
<reference evidence="2" key="2">
    <citation type="journal article" date="2002" name="Virology">
        <title>Characterization of phi12, a bacteriophage related to phi6: nucleotide sequence of the large double-stranded RNA.</title>
        <authorList>
            <person name="Gottlieb P."/>
            <person name="Potgieter C."/>
            <person name="Wei H."/>
            <person name="Toporovsky I."/>
        </authorList>
    </citation>
    <scope>NUCLEOTIDE SEQUENCE [LARGE SCALE GENOMIC DNA]</scope>
</reference>
<proteinExistence type="predicted"/>
<evidence type="ECO:0000313" key="1">
    <source>
        <dbReference type="EMBL" id="AAK60441.1"/>
    </source>
</evidence>
<organism evidence="1 2">
    <name type="scientific">Pseudomonas phage phi12</name>
    <dbReference type="NCBI Taxonomy" id="161736"/>
    <lineage>
        <taxon>Viruses</taxon>
        <taxon>Riboviria</taxon>
        <taxon>Orthornavirae</taxon>
        <taxon>Duplornaviricota</taxon>
        <taxon>Vidaverviricetes</taxon>
        <taxon>Mindivirales</taxon>
        <taxon>Cystoviridae</taxon>
        <taxon>Betacystovirus</taxon>
        <taxon>Betacystovirus phi12</taxon>
        <taxon>Cystovirus phi12</taxon>
    </lineage>
</organism>
<name>Q94ML7_9VIRU</name>
<dbReference type="OrthoDB" id="41640at10239"/>
<reference evidence="1 2" key="1">
    <citation type="journal article" date="2002" name="Virology">
        <title>Characterization of phi 12, a bacteriophage related to phi 6: nucleotide sequence of the small and middle double-stranded RNA.</title>
        <authorList>
            <person name="Gottlieb P."/>
            <person name="Wei H."/>
            <person name="Potgieter C."/>
            <person name="Toporovsky I."/>
        </authorList>
    </citation>
    <scope>NUCLEOTIDE SEQUENCE [LARGE SCALE GENOMIC DNA]</scope>
</reference>
<protein>
    <submittedName>
        <fullName evidence="1">Morphogenetic protein P12</fullName>
    </submittedName>
</protein>
<dbReference type="RefSeq" id="NP_690827.1">
    <property type="nucleotide sequence ID" value="NC_004174.1"/>
</dbReference>
<sequence>MAKSMVSMMAPNITSNPTFVAVAGMVQKLAENDGLSVSTFLQSGRAIQVLQSLAAGQGQPDKPDIEIMKCPKCNHVHYGVIHG</sequence>
<dbReference type="Proteomes" id="UP000001051">
    <property type="component" value="Genome"/>
</dbReference>
<evidence type="ECO:0000313" key="2">
    <source>
        <dbReference type="Proteomes" id="UP000001051"/>
    </source>
</evidence>
<keyword evidence="2" id="KW-1185">Reference proteome</keyword>
<accession>Q94ML7</accession>
<dbReference type="KEGG" id="vg:984331"/>
<dbReference type="GeneID" id="984331"/>